<sequence>MQIRTEIHHGEWNQFIAENSSPSSFLQTYEWGEFQKSLGFKIHRFAVTGEAGEYLAVAQAIVRPLHFGKTYLEVTKGPVMQVVSNKLISCVFEELRRIGKKENSVLIRINPPYESGLQLTTYNFTPPEILLRQMEPQDTVLVDLTKTEDELLENMHEKSRYNIRLAKKKGVKIEEKTKDSPAFDKFIELIGETARRDGIAVWPRSRFEKFRQQFMLGDYKSRDPRAILLTGEFEGKILAASIIMLFGDSGTYLYAASSSESRNANVPSLALWEAIRQSKLAGKKYYDMWGIAPAGADEDHSWAGITRFKSRYIKSGKTGVERHCIGTWDLVVDKKYHTLFRVAKKIKTLFKR</sequence>
<reference evidence="7 8" key="1">
    <citation type="journal article" date="2016" name="Nat. Commun.">
        <title>Thousands of microbial genomes shed light on interconnected biogeochemical processes in an aquifer system.</title>
        <authorList>
            <person name="Anantharaman K."/>
            <person name="Brown C.T."/>
            <person name="Hug L.A."/>
            <person name="Sharon I."/>
            <person name="Castelle C.J."/>
            <person name="Probst A.J."/>
            <person name="Thomas B.C."/>
            <person name="Singh A."/>
            <person name="Wilkins M.J."/>
            <person name="Karaoz U."/>
            <person name="Brodie E.L."/>
            <person name="Williams K.H."/>
            <person name="Hubbard S.S."/>
            <person name="Banfield J.F."/>
        </authorList>
    </citation>
    <scope>NUCLEOTIDE SEQUENCE [LARGE SCALE GENOMIC DNA]</scope>
</reference>
<keyword evidence="3" id="KW-0133">Cell shape</keyword>
<dbReference type="GO" id="GO:0071555">
    <property type="term" value="P:cell wall organization"/>
    <property type="evidence" value="ECO:0007669"/>
    <property type="project" value="UniProtKB-KW"/>
</dbReference>
<evidence type="ECO:0000256" key="5">
    <source>
        <dbReference type="ARBA" id="ARBA00023315"/>
    </source>
</evidence>
<dbReference type="SUPFAM" id="SSF55729">
    <property type="entry name" value="Acyl-CoA N-acyltransferases (Nat)"/>
    <property type="match status" value="2"/>
</dbReference>
<dbReference type="PANTHER" id="PTHR36174">
    <property type="entry name" value="LIPID II:GLYCINE GLYCYLTRANSFERASE"/>
    <property type="match status" value="1"/>
</dbReference>
<evidence type="ECO:0000313" key="7">
    <source>
        <dbReference type="EMBL" id="OGF00108.1"/>
    </source>
</evidence>
<dbReference type="InterPro" id="IPR003447">
    <property type="entry name" value="FEMABX"/>
</dbReference>
<evidence type="ECO:0000256" key="4">
    <source>
        <dbReference type="ARBA" id="ARBA00022984"/>
    </source>
</evidence>
<evidence type="ECO:0008006" key="9">
    <source>
        <dbReference type="Google" id="ProtNLM"/>
    </source>
</evidence>
<evidence type="ECO:0000313" key="8">
    <source>
        <dbReference type="Proteomes" id="UP000177235"/>
    </source>
</evidence>
<dbReference type="GO" id="GO:0008360">
    <property type="term" value="P:regulation of cell shape"/>
    <property type="evidence" value="ECO:0007669"/>
    <property type="project" value="UniProtKB-KW"/>
</dbReference>
<comment type="similarity">
    <text evidence="1">Belongs to the FemABX family.</text>
</comment>
<dbReference type="AlphaFoldDB" id="A0A1F5QDA0"/>
<name>A0A1F5QDA0_9BACT</name>
<dbReference type="EMBL" id="MFFF01000002">
    <property type="protein sequence ID" value="OGF00108.1"/>
    <property type="molecule type" value="Genomic_DNA"/>
</dbReference>
<evidence type="ECO:0000256" key="6">
    <source>
        <dbReference type="ARBA" id="ARBA00023316"/>
    </source>
</evidence>
<proteinExistence type="inferred from homology"/>
<organism evidence="7 8">
    <name type="scientific">Candidatus Doudnabacteria bacterium RIFCSPLOWO2_02_FULL_48_13</name>
    <dbReference type="NCBI Taxonomy" id="1817845"/>
    <lineage>
        <taxon>Bacteria</taxon>
        <taxon>Candidatus Doudnaibacteriota</taxon>
    </lineage>
</organism>
<dbReference type="Pfam" id="PF02388">
    <property type="entry name" value="FemAB"/>
    <property type="match status" value="3"/>
</dbReference>
<dbReference type="PROSITE" id="PS51191">
    <property type="entry name" value="FEMABX"/>
    <property type="match status" value="1"/>
</dbReference>
<dbReference type="InterPro" id="IPR016181">
    <property type="entry name" value="Acyl_CoA_acyltransferase"/>
</dbReference>
<accession>A0A1F5QDA0</accession>
<dbReference type="Proteomes" id="UP000177235">
    <property type="component" value="Unassembled WGS sequence"/>
</dbReference>
<dbReference type="GO" id="GO:0016755">
    <property type="term" value="F:aminoacyltransferase activity"/>
    <property type="evidence" value="ECO:0007669"/>
    <property type="project" value="InterPro"/>
</dbReference>
<evidence type="ECO:0000256" key="1">
    <source>
        <dbReference type="ARBA" id="ARBA00009943"/>
    </source>
</evidence>
<evidence type="ECO:0000256" key="3">
    <source>
        <dbReference type="ARBA" id="ARBA00022960"/>
    </source>
</evidence>
<keyword evidence="5" id="KW-0012">Acyltransferase</keyword>
<keyword evidence="6" id="KW-0961">Cell wall biogenesis/degradation</keyword>
<dbReference type="PANTHER" id="PTHR36174:SF1">
    <property type="entry name" value="LIPID II:GLYCINE GLYCYLTRANSFERASE"/>
    <property type="match status" value="1"/>
</dbReference>
<dbReference type="GO" id="GO:0009252">
    <property type="term" value="P:peptidoglycan biosynthetic process"/>
    <property type="evidence" value="ECO:0007669"/>
    <property type="project" value="UniProtKB-KW"/>
</dbReference>
<keyword evidence="4" id="KW-0573">Peptidoglycan synthesis</keyword>
<evidence type="ECO:0000256" key="2">
    <source>
        <dbReference type="ARBA" id="ARBA00022679"/>
    </source>
</evidence>
<gene>
    <name evidence="7" type="ORF">A3J05_00020</name>
</gene>
<comment type="caution">
    <text evidence="7">The sequence shown here is derived from an EMBL/GenBank/DDBJ whole genome shotgun (WGS) entry which is preliminary data.</text>
</comment>
<dbReference type="Gene3D" id="3.40.630.30">
    <property type="match status" value="2"/>
</dbReference>
<protein>
    <recommendedName>
        <fullName evidence="9">BioF2-like acetyltransferase domain-containing protein</fullName>
    </recommendedName>
</protein>
<dbReference type="InterPro" id="IPR050644">
    <property type="entry name" value="PG_Glycine_Bridge_Synth"/>
</dbReference>
<keyword evidence="2" id="KW-0808">Transferase</keyword>